<evidence type="ECO:0000313" key="1">
    <source>
        <dbReference type="EMBL" id="ALI00509.1"/>
    </source>
</evidence>
<dbReference type="RefSeq" id="WP_054594024.1">
    <property type="nucleotide sequence ID" value="NZ_CP012830.1"/>
</dbReference>
<gene>
    <name evidence="1" type="ORF">AO353_05355</name>
</gene>
<proteinExistence type="predicted"/>
<dbReference type="AlphaFoldDB" id="A0A0N9WFX2"/>
<sequence length="449" mass="48705">MTKLIPKSQLAGRRGQRGQVLDSSQAAYDLRQALSSPDNLQGFDDLLSSVGAHRSNYMQTAHQKKLIDAVSSGDWVMVAPRVAPDNGGASWNAYKPKSEPPPAQHLVEEHAFTLPQPVESGFHVIQRPMSLETLERSLYENPPSDALRKVFRSLNRHLGEQVKPGQMVIFSDPRHYMCRREEAQLMIAANKVNEALKDLSDEEASFMVEHHEVIEPFLEVSAGSLGVASFMIGQHLETLKITLKHFEELHQQHYRQYGHLHSPEFFAQRKRLMAKLDASLGPLVRKGIGIPDHPKLKRALGLSSRRTIHHWNKAGAPAQLPGYATNIEGVARAARFMQAGGYVGIGLATGASAMRINEVCRTGTNEECRKVKLIEGGKLAGNVGGSAIAGAYAAPVTMEYCAGLALKTRGIGGVICVLVLSGATASVGGNLGSKALESAGEIIYEATTP</sequence>
<dbReference type="OrthoDB" id="6352550at2"/>
<dbReference type="EMBL" id="CP012830">
    <property type="protein sequence ID" value="ALI00509.1"/>
    <property type="molecule type" value="Genomic_DNA"/>
</dbReference>
<protein>
    <submittedName>
        <fullName evidence="1">Uncharacterized protein</fullName>
    </submittedName>
</protein>
<dbReference type="Proteomes" id="UP000066487">
    <property type="component" value="Chromosome"/>
</dbReference>
<name>A0A0N9WFX2_PSEFL</name>
<reference evidence="2" key="1">
    <citation type="submission" date="2015-09" db="EMBL/GenBank/DDBJ databases">
        <title>Whole genome sequence of Pseudomonas fluorescens FW300-N2E3.</title>
        <authorList>
            <person name="Ray J."/>
            <person name="Melnyk R."/>
            <person name="Deutschbauer A."/>
        </authorList>
    </citation>
    <scope>NUCLEOTIDE SEQUENCE [LARGE SCALE GENOMIC DNA]</scope>
    <source>
        <strain evidence="2">FW300-N2E3</strain>
    </source>
</reference>
<accession>A0A0N9WFX2</accession>
<organism evidence="1 2">
    <name type="scientific">Pseudomonas fluorescens</name>
    <dbReference type="NCBI Taxonomy" id="294"/>
    <lineage>
        <taxon>Bacteria</taxon>
        <taxon>Pseudomonadati</taxon>
        <taxon>Pseudomonadota</taxon>
        <taxon>Gammaproteobacteria</taxon>
        <taxon>Pseudomonadales</taxon>
        <taxon>Pseudomonadaceae</taxon>
        <taxon>Pseudomonas</taxon>
    </lineage>
</organism>
<evidence type="ECO:0000313" key="2">
    <source>
        <dbReference type="Proteomes" id="UP000066487"/>
    </source>
</evidence>
<reference evidence="1 2" key="2">
    <citation type="journal article" date="2018" name="Nature">
        <title>Mutant phenotypes for thousands of bacterial genes of unknown function.</title>
        <authorList>
            <person name="Price M.N."/>
            <person name="Wetmore K.M."/>
            <person name="Waters R.J."/>
            <person name="Callaghan M."/>
            <person name="Ray J."/>
            <person name="Liu H."/>
            <person name="Kuehl J.V."/>
            <person name="Melnyk R.A."/>
            <person name="Lamson J.S."/>
            <person name="Suh Y."/>
            <person name="Carlson H.K."/>
            <person name="Esquivel Z."/>
            <person name="Sadeeshkumar H."/>
            <person name="Chakraborty R."/>
            <person name="Zane G.M."/>
            <person name="Rubin B.E."/>
            <person name="Wall J.D."/>
            <person name="Visel A."/>
            <person name="Bristow J."/>
            <person name="Blow M.J."/>
            <person name="Arkin A.P."/>
            <person name="Deutschbauer A.M."/>
        </authorList>
    </citation>
    <scope>NUCLEOTIDE SEQUENCE [LARGE SCALE GENOMIC DNA]</scope>
    <source>
        <strain evidence="1 2">FW300-N2E3</strain>
    </source>
</reference>